<evidence type="ECO:0000256" key="1">
    <source>
        <dbReference type="SAM" id="MobiDB-lite"/>
    </source>
</evidence>
<dbReference type="Proteomes" id="UP001305779">
    <property type="component" value="Unassembled WGS sequence"/>
</dbReference>
<gene>
    <name evidence="2" type="ORF">PRZ48_003128</name>
</gene>
<dbReference type="EMBL" id="JAXOVC010000002">
    <property type="protein sequence ID" value="KAK4505165.1"/>
    <property type="molecule type" value="Genomic_DNA"/>
</dbReference>
<feature type="compositionally biased region" description="Basic and acidic residues" evidence="1">
    <location>
        <begin position="190"/>
        <end position="199"/>
    </location>
</feature>
<keyword evidence="3" id="KW-1185">Reference proteome</keyword>
<feature type="region of interest" description="Disordered" evidence="1">
    <location>
        <begin position="190"/>
        <end position="210"/>
    </location>
</feature>
<sequence length="210" mass="22052">MERKQSPPGNEFSAVIEPALKVGAACGGAGFLFGGASGVLRGLPAALSGGLSAIQTFTIGTTFSLCRSGIITAWTVDGRPPAPRDLTKASSVAGGISGGAAGLLFRGRSNILPGAIMFAIFGAAGQAIYNKYTAPRDAQPRENFWKRMSEKSWTPFKVLTNEEYSEMLQERMLKLDVEIAVLDDKVAALKEQQKGEGAKGDAPPDTSASR</sequence>
<protein>
    <submittedName>
        <fullName evidence="2">Uncharacterized protein</fullName>
    </submittedName>
</protein>
<comment type="caution">
    <text evidence="2">The sequence shown here is derived from an EMBL/GenBank/DDBJ whole genome shotgun (WGS) entry which is preliminary data.</text>
</comment>
<reference evidence="2 3" key="1">
    <citation type="journal article" date="2023" name="G3 (Bethesda)">
        <title>A chromosome-level genome assembly of Zasmidium syzygii isolated from banana leaves.</title>
        <authorList>
            <person name="van Westerhoven A.C."/>
            <person name="Mehrabi R."/>
            <person name="Talebi R."/>
            <person name="Steentjes M.B.F."/>
            <person name="Corcolon B."/>
            <person name="Chong P.A."/>
            <person name="Kema G.H.J."/>
            <person name="Seidl M.F."/>
        </authorList>
    </citation>
    <scope>NUCLEOTIDE SEQUENCE [LARGE SCALE GENOMIC DNA]</scope>
    <source>
        <strain evidence="2 3">P124</strain>
    </source>
</reference>
<evidence type="ECO:0000313" key="3">
    <source>
        <dbReference type="Proteomes" id="UP001305779"/>
    </source>
</evidence>
<dbReference type="PANTHER" id="PTHR41390">
    <property type="entry name" value="CHROMOSOME 7, WHOLE GENOME SHOTGUN SEQUENCE"/>
    <property type="match status" value="1"/>
</dbReference>
<name>A0ABR0EV74_ZASCE</name>
<organism evidence="2 3">
    <name type="scientific">Zasmidium cellare</name>
    <name type="common">Wine cellar mold</name>
    <name type="synonym">Racodium cellare</name>
    <dbReference type="NCBI Taxonomy" id="395010"/>
    <lineage>
        <taxon>Eukaryota</taxon>
        <taxon>Fungi</taxon>
        <taxon>Dikarya</taxon>
        <taxon>Ascomycota</taxon>
        <taxon>Pezizomycotina</taxon>
        <taxon>Dothideomycetes</taxon>
        <taxon>Dothideomycetidae</taxon>
        <taxon>Mycosphaerellales</taxon>
        <taxon>Mycosphaerellaceae</taxon>
        <taxon>Zasmidium</taxon>
    </lineage>
</organism>
<dbReference type="PANTHER" id="PTHR41390:SF1">
    <property type="entry name" value="NADH-UBIQUINONE OXIDOREDUCTASE 213 KDA SUBUNIT"/>
    <property type="match status" value="1"/>
</dbReference>
<accession>A0ABR0EV74</accession>
<proteinExistence type="predicted"/>
<evidence type="ECO:0000313" key="2">
    <source>
        <dbReference type="EMBL" id="KAK4505165.1"/>
    </source>
</evidence>